<accession>D4LRB3</accession>
<dbReference type="KEGG" id="rob:CK5_19360"/>
<reference evidence="1 2" key="2">
    <citation type="submission" date="2010-03" db="EMBL/GenBank/DDBJ databases">
        <authorList>
            <person name="Pajon A."/>
        </authorList>
    </citation>
    <scope>NUCLEOTIDE SEQUENCE [LARGE SCALE GENOMIC DNA]</scope>
    <source>
        <strain evidence="1 2">A2-162</strain>
    </source>
</reference>
<dbReference type="Proteomes" id="UP000008955">
    <property type="component" value="Chromosome"/>
</dbReference>
<name>D4LRB3_9FIRM</name>
<dbReference type="PATRIC" id="fig|657314.3.peg.1799"/>
<evidence type="ECO:0000313" key="2">
    <source>
        <dbReference type="Proteomes" id="UP000008955"/>
    </source>
</evidence>
<gene>
    <name evidence="1" type="ORF">CK5_19360</name>
</gene>
<proteinExistence type="predicted"/>
<dbReference type="EMBL" id="FP929054">
    <property type="protein sequence ID" value="CBL23321.1"/>
    <property type="molecule type" value="Genomic_DNA"/>
</dbReference>
<dbReference type="AlphaFoldDB" id="D4LRB3"/>
<evidence type="ECO:0000313" key="1">
    <source>
        <dbReference type="EMBL" id="CBL23321.1"/>
    </source>
</evidence>
<keyword evidence="2" id="KW-1185">Reference proteome</keyword>
<sequence length="56" mass="6563">MNLGILMVQDFDNAYSTFIAQNYGAGKKDRIRKGTKESLKYLQHYCSRCSFRHRDS</sequence>
<organism evidence="1 2">
    <name type="scientific">Blautia obeum A2-162</name>
    <dbReference type="NCBI Taxonomy" id="657314"/>
    <lineage>
        <taxon>Bacteria</taxon>
        <taxon>Bacillati</taxon>
        <taxon>Bacillota</taxon>
        <taxon>Clostridia</taxon>
        <taxon>Lachnospirales</taxon>
        <taxon>Lachnospiraceae</taxon>
        <taxon>Blautia</taxon>
    </lineage>
</organism>
<reference evidence="1 2" key="1">
    <citation type="submission" date="2010-03" db="EMBL/GenBank/DDBJ databases">
        <title>The genome sequence of Ruminococcus obeum A2-162.</title>
        <authorList>
            <consortium name="metaHIT consortium -- http://www.metahit.eu/"/>
            <person name="Pajon A."/>
            <person name="Turner K."/>
            <person name="Parkhill J."/>
            <person name="Duncan S."/>
            <person name="Flint H."/>
        </authorList>
    </citation>
    <scope>NUCLEOTIDE SEQUENCE [LARGE SCALE GENOMIC DNA]</scope>
    <source>
        <strain evidence="1 2">A2-162</strain>
    </source>
</reference>
<dbReference type="HOGENOM" id="CLU_3005025_0_0_9"/>
<protein>
    <submittedName>
        <fullName evidence="1">Uncharacterized protein</fullName>
    </submittedName>
</protein>